<dbReference type="EMBL" id="QOCW01000001">
    <property type="protein sequence ID" value="RBW71538.1"/>
    <property type="molecule type" value="Genomic_DNA"/>
</dbReference>
<name>A0A366Y128_9BACI</name>
<gene>
    <name evidence="2" type="ORF">DS031_01960</name>
</gene>
<keyword evidence="2" id="KW-0808">Transferase</keyword>
<dbReference type="Proteomes" id="UP000253314">
    <property type="component" value="Unassembled WGS sequence"/>
</dbReference>
<feature type="domain" description="Glycosyltransferase 2-like" evidence="1">
    <location>
        <begin position="8"/>
        <end position="168"/>
    </location>
</feature>
<accession>A0A366Y128</accession>
<dbReference type="CDD" id="cd04179">
    <property type="entry name" value="DPM_DPG-synthase_like"/>
    <property type="match status" value="1"/>
</dbReference>
<dbReference type="Gene3D" id="3.90.550.10">
    <property type="entry name" value="Spore Coat Polysaccharide Biosynthesis Protein SpsA, Chain A"/>
    <property type="match status" value="1"/>
</dbReference>
<dbReference type="OrthoDB" id="9810303at2"/>
<dbReference type="InterPro" id="IPR001173">
    <property type="entry name" value="Glyco_trans_2-like"/>
</dbReference>
<dbReference type="GO" id="GO:0016740">
    <property type="term" value="F:transferase activity"/>
    <property type="evidence" value="ECO:0007669"/>
    <property type="project" value="UniProtKB-KW"/>
</dbReference>
<comment type="caution">
    <text evidence="2">The sequence shown here is derived from an EMBL/GenBank/DDBJ whole genome shotgun (WGS) entry which is preliminary data.</text>
</comment>
<dbReference type="PANTHER" id="PTHR48090:SF7">
    <property type="entry name" value="RFBJ PROTEIN"/>
    <property type="match status" value="1"/>
</dbReference>
<organism evidence="2 3">
    <name type="scientific">Bacillus taeanensis</name>
    <dbReference type="NCBI Taxonomy" id="273032"/>
    <lineage>
        <taxon>Bacteria</taxon>
        <taxon>Bacillati</taxon>
        <taxon>Bacillota</taxon>
        <taxon>Bacilli</taxon>
        <taxon>Bacillales</taxon>
        <taxon>Bacillaceae</taxon>
        <taxon>Bacillus</taxon>
    </lineage>
</organism>
<reference evidence="2 3" key="1">
    <citation type="submission" date="2018-07" db="EMBL/GenBank/DDBJ databases">
        <title>Lottiidibacillus patelloidae gen. nov., sp. nov., isolated from the intestinal tract of a marine limpet and the reclassification of B. taeanensis BH030017T, B. algicola KMM 3737T and B. hwajinpoensis SW-72T as genus Lottiidibacillus.</title>
        <authorList>
            <person name="Liu R."/>
            <person name="Huang Z."/>
        </authorList>
    </citation>
    <scope>NUCLEOTIDE SEQUENCE [LARGE SCALE GENOMIC DNA]</scope>
    <source>
        <strain evidence="2 3">BH030017</strain>
    </source>
</reference>
<sequence length="254" mass="28832">MKSQKVIVFLPAHNEEESIAEVIKKIPRKIHPLVIVEVLVIDDGSTDETVMVAKKAGADYVISLPENQGLGAAVREGLHQCDKLGADIAVMIDADNEYPAWQIPDLLAPIFNGQADYTMGSRFLGTIKGMKLHRRLGNYFFTCIQSLLLKKWIYDGQSGMRAFSKQAMQHADIIHDYNYAQVLTLNLVRKGFRVKEIPIEYHVRTKGQSFIKFKAYLTSVFPAIMREMTRRIEKVEIDPAAHLVEKRNDERKSS</sequence>
<dbReference type="RefSeq" id="WP_113804240.1">
    <property type="nucleotide sequence ID" value="NZ_QOCW01000001.1"/>
</dbReference>
<dbReference type="SUPFAM" id="SSF53448">
    <property type="entry name" value="Nucleotide-diphospho-sugar transferases"/>
    <property type="match status" value="1"/>
</dbReference>
<proteinExistence type="predicted"/>
<evidence type="ECO:0000313" key="2">
    <source>
        <dbReference type="EMBL" id="RBW71538.1"/>
    </source>
</evidence>
<dbReference type="InterPro" id="IPR050256">
    <property type="entry name" value="Glycosyltransferase_2"/>
</dbReference>
<dbReference type="Pfam" id="PF00535">
    <property type="entry name" value="Glycos_transf_2"/>
    <property type="match status" value="1"/>
</dbReference>
<dbReference type="InterPro" id="IPR029044">
    <property type="entry name" value="Nucleotide-diphossugar_trans"/>
</dbReference>
<evidence type="ECO:0000259" key="1">
    <source>
        <dbReference type="Pfam" id="PF00535"/>
    </source>
</evidence>
<dbReference type="PANTHER" id="PTHR48090">
    <property type="entry name" value="UNDECAPRENYL-PHOSPHATE 4-DEOXY-4-FORMAMIDO-L-ARABINOSE TRANSFERASE-RELATED"/>
    <property type="match status" value="1"/>
</dbReference>
<evidence type="ECO:0000313" key="3">
    <source>
        <dbReference type="Proteomes" id="UP000253314"/>
    </source>
</evidence>
<dbReference type="AlphaFoldDB" id="A0A366Y128"/>
<protein>
    <submittedName>
        <fullName evidence="2">Glycosyltransferase family 2 protein</fullName>
    </submittedName>
</protein>
<keyword evidence="3" id="KW-1185">Reference proteome</keyword>